<evidence type="ECO:0000256" key="4">
    <source>
        <dbReference type="ARBA" id="ARBA00022777"/>
    </source>
</evidence>
<proteinExistence type="predicted"/>
<keyword evidence="4" id="KW-0418">Kinase</keyword>
<dbReference type="GO" id="GO:0000160">
    <property type="term" value="P:phosphorelay signal transduction system"/>
    <property type="evidence" value="ECO:0007669"/>
    <property type="project" value="UniProtKB-KW"/>
</dbReference>
<evidence type="ECO:0000256" key="2">
    <source>
        <dbReference type="ARBA" id="ARBA00012438"/>
    </source>
</evidence>
<evidence type="ECO:0000256" key="5">
    <source>
        <dbReference type="ARBA" id="ARBA00023012"/>
    </source>
</evidence>
<dbReference type="PRINTS" id="PR00344">
    <property type="entry name" value="BCTRLSENSOR"/>
</dbReference>
<keyword evidence="9" id="KW-1185">Reference proteome</keyword>
<dbReference type="GO" id="GO:0004673">
    <property type="term" value="F:protein histidine kinase activity"/>
    <property type="evidence" value="ECO:0007669"/>
    <property type="project" value="UniProtKB-EC"/>
</dbReference>
<sequence length="149" mass="16432">MPASGCPVQPRSSSGRQSHPRRRSRCVDRTCRSWSTPTRGTLPSRVTCSRLVPTITFSATSARRLRFPTGWERRWRWLPNGFYVADDGPGVPADERDQVFEFGHSGGDGTGSGLAIVRSIAEAHDWTVSLTDSESGGARFEFTGVEFVE</sequence>
<gene>
    <name evidence="8" type="ORF">DM867_02480</name>
</gene>
<evidence type="ECO:0000256" key="3">
    <source>
        <dbReference type="ARBA" id="ARBA00022679"/>
    </source>
</evidence>
<comment type="catalytic activity">
    <reaction evidence="1">
        <text>ATP + protein L-histidine = ADP + protein N-phospho-L-histidine.</text>
        <dbReference type="EC" id="2.7.13.3"/>
    </reaction>
</comment>
<evidence type="ECO:0000256" key="1">
    <source>
        <dbReference type="ARBA" id="ARBA00000085"/>
    </source>
</evidence>
<organism evidence="8 9">
    <name type="scientific">Halosegnis rubeus</name>
    <dbReference type="NCBI Taxonomy" id="2212850"/>
    <lineage>
        <taxon>Archaea</taxon>
        <taxon>Methanobacteriati</taxon>
        <taxon>Methanobacteriota</taxon>
        <taxon>Stenosarchaea group</taxon>
        <taxon>Halobacteria</taxon>
        <taxon>Halobacteriales</taxon>
        <taxon>Natronomonadaceae</taxon>
        <taxon>Halosegnis</taxon>
    </lineage>
</organism>
<keyword evidence="5" id="KW-0902">Two-component regulatory system</keyword>
<dbReference type="AlphaFoldDB" id="A0A5N5UCC2"/>
<accession>A0A5N5UCC2</accession>
<dbReference type="InterPro" id="IPR003594">
    <property type="entry name" value="HATPase_dom"/>
</dbReference>
<dbReference type="InterPro" id="IPR050736">
    <property type="entry name" value="Sensor_HK_Regulatory"/>
</dbReference>
<reference evidence="8 9" key="1">
    <citation type="submission" date="2019-10" db="EMBL/GenBank/DDBJ databases">
        <title>Unraveling microbial dark matter from salterns through culturing: the case of the genus Halosegnis.</title>
        <authorList>
            <person name="Duran-Viseras A."/>
            <person name="Andrei A.-S."/>
            <person name="Vera-Gargallo B."/>
            <person name="Ghai R."/>
            <person name="Sanchez-Porro C."/>
            <person name="Ventosa A."/>
        </authorList>
    </citation>
    <scope>NUCLEOTIDE SEQUENCE [LARGE SCALE GENOMIC DNA]</scope>
    <source>
        <strain evidence="8 9">F18-79</strain>
    </source>
</reference>
<dbReference type="Proteomes" id="UP000326865">
    <property type="component" value="Unassembled WGS sequence"/>
</dbReference>
<dbReference type="PANTHER" id="PTHR43711:SF1">
    <property type="entry name" value="HISTIDINE KINASE 1"/>
    <property type="match status" value="1"/>
</dbReference>
<dbReference type="InterPro" id="IPR036890">
    <property type="entry name" value="HATPase_C_sf"/>
</dbReference>
<dbReference type="PANTHER" id="PTHR43711">
    <property type="entry name" value="TWO-COMPONENT HISTIDINE KINASE"/>
    <property type="match status" value="1"/>
</dbReference>
<dbReference type="EC" id="2.7.13.3" evidence="2"/>
<dbReference type="Pfam" id="PF02518">
    <property type="entry name" value="HATPase_c"/>
    <property type="match status" value="1"/>
</dbReference>
<dbReference type="InterPro" id="IPR005467">
    <property type="entry name" value="His_kinase_dom"/>
</dbReference>
<evidence type="ECO:0000313" key="8">
    <source>
        <dbReference type="EMBL" id="KAB7516029.1"/>
    </source>
</evidence>
<dbReference type="InterPro" id="IPR004358">
    <property type="entry name" value="Sig_transdc_His_kin-like_C"/>
</dbReference>
<evidence type="ECO:0000313" key="9">
    <source>
        <dbReference type="Proteomes" id="UP000326865"/>
    </source>
</evidence>
<dbReference type="PROSITE" id="PS50109">
    <property type="entry name" value="HIS_KIN"/>
    <property type="match status" value="1"/>
</dbReference>
<name>A0A5N5UCC2_9EURY</name>
<dbReference type="Gene3D" id="3.30.565.10">
    <property type="entry name" value="Histidine kinase-like ATPase, C-terminal domain"/>
    <property type="match status" value="1"/>
</dbReference>
<dbReference type="SUPFAM" id="SSF55874">
    <property type="entry name" value="ATPase domain of HSP90 chaperone/DNA topoisomerase II/histidine kinase"/>
    <property type="match status" value="1"/>
</dbReference>
<feature type="region of interest" description="Disordered" evidence="6">
    <location>
        <begin position="1"/>
        <end position="25"/>
    </location>
</feature>
<dbReference type="SMART" id="SM00387">
    <property type="entry name" value="HATPase_c"/>
    <property type="match status" value="1"/>
</dbReference>
<keyword evidence="3" id="KW-0808">Transferase</keyword>
<evidence type="ECO:0000259" key="7">
    <source>
        <dbReference type="PROSITE" id="PS50109"/>
    </source>
</evidence>
<comment type="caution">
    <text evidence="8">The sequence shown here is derived from an EMBL/GenBank/DDBJ whole genome shotgun (WGS) entry which is preliminary data.</text>
</comment>
<evidence type="ECO:0000256" key="6">
    <source>
        <dbReference type="SAM" id="MobiDB-lite"/>
    </source>
</evidence>
<protein>
    <recommendedName>
        <fullName evidence="2">histidine kinase</fullName>
        <ecNumber evidence="2">2.7.13.3</ecNumber>
    </recommendedName>
</protein>
<dbReference type="EMBL" id="QKKZ01000001">
    <property type="protein sequence ID" value="KAB7516029.1"/>
    <property type="molecule type" value="Genomic_DNA"/>
</dbReference>
<feature type="domain" description="Histidine kinase" evidence="7">
    <location>
        <begin position="82"/>
        <end position="143"/>
    </location>
</feature>